<dbReference type="EMBL" id="JACEIB010000026">
    <property type="protein sequence ID" value="MBA2935700.1"/>
    <property type="molecule type" value="Genomic_DNA"/>
</dbReference>
<comment type="caution">
    <text evidence="1">The sequence shown here is derived from an EMBL/GenBank/DDBJ whole genome shotgun (WGS) entry which is preliminary data.</text>
</comment>
<dbReference type="AlphaFoldDB" id="A0A838L9X7"/>
<sequence length="143" mass="15939">MFSAILNVLRGYRTSFDALENAIFAEVRRTLPVSVQGRFDDRLRRINIIQAPLGKLELNLYEKRRGAILFSDSSRIVTTDDSIHIATVKLESADEMSRLKAKLFCGSGVLTSVEFNQPSEHADVDNITGMKVQLVSGVPWVGQ</sequence>
<dbReference type="Proteomes" id="UP000570166">
    <property type="component" value="Unassembled WGS sequence"/>
</dbReference>
<dbReference type="RefSeq" id="WP_160362907.1">
    <property type="nucleotide sequence ID" value="NZ_JACEIB010000026.1"/>
</dbReference>
<reference evidence="1 2" key="1">
    <citation type="submission" date="2020-07" db="EMBL/GenBank/DDBJ databases">
        <authorList>
            <person name="Sun Q."/>
        </authorList>
    </citation>
    <scope>NUCLEOTIDE SEQUENCE [LARGE SCALE GENOMIC DNA]</scope>
    <source>
        <strain evidence="1 2">CGMCC 1.13654</strain>
    </source>
</reference>
<name>A0A838L9X7_9SPHN</name>
<keyword evidence="2" id="KW-1185">Reference proteome</keyword>
<organism evidence="1 2">
    <name type="scientific">Sphingomonas chungangi</name>
    <dbReference type="NCBI Taxonomy" id="2683589"/>
    <lineage>
        <taxon>Bacteria</taxon>
        <taxon>Pseudomonadati</taxon>
        <taxon>Pseudomonadota</taxon>
        <taxon>Alphaproteobacteria</taxon>
        <taxon>Sphingomonadales</taxon>
        <taxon>Sphingomonadaceae</taxon>
        <taxon>Sphingomonas</taxon>
    </lineage>
</organism>
<gene>
    <name evidence="1" type="ORF">HZF05_16575</name>
</gene>
<accession>A0A838L9X7</accession>
<protein>
    <submittedName>
        <fullName evidence="1">Uncharacterized protein</fullName>
    </submittedName>
</protein>
<evidence type="ECO:0000313" key="2">
    <source>
        <dbReference type="Proteomes" id="UP000570166"/>
    </source>
</evidence>
<proteinExistence type="predicted"/>
<evidence type="ECO:0000313" key="1">
    <source>
        <dbReference type="EMBL" id="MBA2935700.1"/>
    </source>
</evidence>